<accession>A0AAP0B0Y7</accession>
<dbReference type="PANTHER" id="PTHR47826">
    <property type="entry name" value="OS03G0164700 PROTEIN"/>
    <property type="match status" value="1"/>
</dbReference>
<evidence type="ECO:0000259" key="1">
    <source>
        <dbReference type="Pfam" id="PF00294"/>
    </source>
</evidence>
<comment type="caution">
    <text evidence="2">The sequence shown here is derived from an EMBL/GenBank/DDBJ whole genome shotgun (WGS) entry which is preliminary data.</text>
</comment>
<protein>
    <recommendedName>
        <fullName evidence="1">Carbohydrate kinase PfkB domain-containing protein</fullName>
    </recommendedName>
</protein>
<organism evidence="2 3">
    <name type="scientific">Platanthera zijinensis</name>
    <dbReference type="NCBI Taxonomy" id="2320716"/>
    <lineage>
        <taxon>Eukaryota</taxon>
        <taxon>Viridiplantae</taxon>
        <taxon>Streptophyta</taxon>
        <taxon>Embryophyta</taxon>
        <taxon>Tracheophyta</taxon>
        <taxon>Spermatophyta</taxon>
        <taxon>Magnoliopsida</taxon>
        <taxon>Liliopsida</taxon>
        <taxon>Asparagales</taxon>
        <taxon>Orchidaceae</taxon>
        <taxon>Orchidoideae</taxon>
        <taxon>Orchideae</taxon>
        <taxon>Orchidinae</taxon>
        <taxon>Platanthera</taxon>
    </lineage>
</organism>
<dbReference type="Gene3D" id="3.40.1190.20">
    <property type="match status" value="1"/>
</dbReference>
<evidence type="ECO:0000313" key="3">
    <source>
        <dbReference type="Proteomes" id="UP001418222"/>
    </source>
</evidence>
<gene>
    <name evidence="2" type="ORF">KSP39_PZI019614</name>
</gene>
<sequence length="485" mass="52271">MTTQVIRACVPAGIRPPLPPILPCPATVAAGIRGLAGIRASTGRLGFGSLVVRAAVGEQDGSRWRDLKRVDMATLGNLCVDIVLNVPILPPATREERRAYMELLSASPPDKKYWEAGGNCNLAFAAARMGLSVITLGFVGDEIYGNFLLDVLEEEGVDVVGLCEDSEAAKDSINYETLLCWVLIDPLQRHGFCSRADFSNEPAFSWLHKLSGPVETAIQQSKILFCNGYAFDELLPDLIVSALFCAISAQSAVFFDPGPRGRTLFNGTPEQRSALEQFLKLSDVLLFTSDEAESLTGIKNPILAGRELIDKGVRVKWVVVKMGAKGSILITKSSISCAPAFLVNVVDTVGCGDSYTAAMAYGFLHNMLPMNTLTLANAVGAATATGSGAGRNVATMAKVLELLRRSNINEDYEFWSELIDTDPAIEEISLLSTTHVNGCGGRFVHVPLQTVISQLISKFESRHPNGAGCRERDERVIEPTGVDLH</sequence>
<keyword evidence="3" id="KW-1185">Reference proteome</keyword>
<name>A0AAP0B0Y7_9ASPA</name>
<dbReference type="Proteomes" id="UP001418222">
    <property type="component" value="Unassembled WGS sequence"/>
</dbReference>
<reference evidence="2 3" key="1">
    <citation type="journal article" date="2022" name="Nat. Plants">
        <title>Genomes of leafy and leafless Platanthera orchids illuminate the evolution of mycoheterotrophy.</title>
        <authorList>
            <person name="Li M.H."/>
            <person name="Liu K.W."/>
            <person name="Li Z."/>
            <person name="Lu H.C."/>
            <person name="Ye Q.L."/>
            <person name="Zhang D."/>
            <person name="Wang J.Y."/>
            <person name="Li Y.F."/>
            <person name="Zhong Z.M."/>
            <person name="Liu X."/>
            <person name="Yu X."/>
            <person name="Liu D.K."/>
            <person name="Tu X.D."/>
            <person name="Liu B."/>
            <person name="Hao Y."/>
            <person name="Liao X.Y."/>
            <person name="Jiang Y.T."/>
            <person name="Sun W.H."/>
            <person name="Chen J."/>
            <person name="Chen Y.Q."/>
            <person name="Ai Y."/>
            <person name="Zhai J.W."/>
            <person name="Wu S.S."/>
            <person name="Zhou Z."/>
            <person name="Hsiao Y.Y."/>
            <person name="Wu W.L."/>
            <person name="Chen Y.Y."/>
            <person name="Lin Y.F."/>
            <person name="Hsu J.L."/>
            <person name="Li C.Y."/>
            <person name="Wang Z.W."/>
            <person name="Zhao X."/>
            <person name="Zhong W.Y."/>
            <person name="Ma X.K."/>
            <person name="Ma L."/>
            <person name="Huang J."/>
            <person name="Chen G.Z."/>
            <person name="Huang M.Z."/>
            <person name="Huang L."/>
            <person name="Peng D.H."/>
            <person name="Luo Y.B."/>
            <person name="Zou S.Q."/>
            <person name="Chen S.P."/>
            <person name="Lan S."/>
            <person name="Tsai W.C."/>
            <person name="Van de Peer Y."/>
            <person name="Liu Z.J."/>
        </authorList>
    </citation>
    <scope>NUCLEOTIDE SEQUENCE [LARGE SCALE GENOMIC DNA]</scope>
    <source>
        <strain evidence="2">Lor287</strain>
    </source>
</reference>
<dbReference type="SUPFAM" id="SSF53613">
    <property type="entry name" value="Ribokinase-like"/>
    <property type="match status" value="1"/>
</dbReference>
<dbReference type="EMBL" id="JBBWWQ010000017">
    <property type="protein sequence ID" value="KAK8923457.1"/>
    <property type="molecule type" value="Genomic_DNA"/>
</dbReference>
<feature type="domain" description="Carbohydrate kinase PfkB" evidence="1">
    <location>
        <begin position="116"/>
        <end position="392"/>
    </location>
</feature>
<dbReference type="InterPro" id="IPR011611">
    <property type="entry name" value="PfkB_dom"/>
</dbReference>
<dbReference type="PANTHER" id="PTHR47826:SF1">
    <property type="entry name" value="OS03G0164700 PROTEIN"/>
    <property type="match status" value="1"/>
</dbReference>
<dbReference type="AlphaFoldDB" id="A0AAP0B0Y7"/>
<proteinExistence type="predicted"/>
<dbReference type="InterPro" id="IPR029056">
    <property type="entry name" value="Ribokinase-like"/>
</dbReference>
<evidence type="ECO:0000313" key="2">
    <source>
        <dbReference type="EMBL" id="KAK8923457.1"/>
    </source>
</evidence>
<dbReference type="Pfam" id="PF00294">
    <property type="entry name" value="PfkB"/>
    <property type="match status" value="1"/>
</dbReference>